<gene>
    <name evidence="2" type="ORF">IPJ27_11175</name>
</gene>
<evidence type="ECO:0000313" key="3">
    <source>
        <dbReference type="Proteomes" id="UP000697998"/>
    </source>
</evidence>
<sequence>MPRSEQPRDASSWSAADVRRLEMLSSHLVTSIFAGAYRSVFRGRGIEFEEVREYQPGDDIRSIDWNVTARCGRPFVKRFVEEREMTVMILLDQSASLACRTPRRAKSSLAAEICALLAFAAVRSNDRVGLITFTDRIERYVPPAKGSRHAQRVVAALLQAPGGQGTDLAAALGYLERVQRRGSLVFVVSDFLAADFRLPLAAVARHYEVIAVSLTDSSDEQLPAVGLLRVSDPERGTRHLVDTAAAELRERYRQLAATRRGQLSQVLADTGVEHLIVDSAVPPLHALGRFFHGRRQRLSR</sequence>
<dbReference type="Gene3D" id="3.40.50.410">
    <property type="entry name" value="von Willebrand factor, type A domain"/>
    <property type="match status" value="1"/>
</dbReference>
<dbReference type="Proteomes" id="UP000697998">
    <property type="component" value="Unassembled WGS sequence"/>
</dbReference>
<evidence type="ECO:0000259" key="1">
    <source>
        <dbReference type="SMART" id="SM00327"/>
    </source>
</evidence>
<organism evidence="2 3">
    <name type="scientific">Candidatus Accumulibacter proximus</name>
    <dbReference type="NCBI Taxonomy" id="2954385"/>
    <lineage>
        <taxon>Bacteria</taxon>
        <taxon>Pseudomonadati</taxon>
        <taxon>Pseudomonadota</taxon>
        <taxon>Betaproteobacteria</taxon>
        <taxon>Candidatus Accumulibacter</taxon>
    </lineage>
</organism>
<dbReference type="EMBL" id="JADJMH010000009">
    <property type="protein sequence ID" value="MBK7675262.1"/>
    <property type="molecule type" value="Genomic_DNA"/>
</dbReference>
<feature type="domain" description="VWFA" evidence="1">
    <location>
        <begin position="84"/>
        <end position="258"/>
    </location>
</feature>
<reference evidence="2 3" key="1">
    <citation type="submission" date="2020-10" db="EMBL/GenBank/DDBJ databases">
        <title>Connecting structure to function with the recovery of over 1000 high-quality activated sludge metagenome-assembled genomes encoding full-length rRNA genes using long-read sequencing.</title>
        <authorList>
            <person name="Singleton C.M."/>
            <person name="Petriglieri F."/>
            <person name="Kristensen J.M."/>
            <person name="Kirkegaard R.H."/>
            <person name="Michaelsen T.Y."/>
            <person name="Andersen M.H."/>
            <person name="Karst S.M."/>
            <person name="Dueholm M.S."/>
            <person name="Nielsen P.H."/>
            <person name="Albertsen M."/>
        </authorList>
    </citation>
    <scope>NUCLEOTIDE SEQUENCE [LARGE SCALE GENOMIC DNA]</scope>
    <source>
        <strain evidence="2">EsbW_18-Q3-R4-48_BATAC.285</strain>
    </source>
</reference>
<name>A0A935UG38_9PROT</name>
<evidence type="ECO:0000313" key="2">
    <source>
        <dbReference type="EMBL" id="MBK7675262.1"/>
    </source>
</evidence>
<accession>A0A935UG38</accession>
<dbReference type="AlphaFoldDB" id="A0A935UG38"/>
<dbReference type="InterPro" id="IPR002035">
    <property type="entry name" value="VWF_A"/>
</dbReference>
<dbReference type="PANTHER" id="PTHR33608:SF6">
    <property type="entry name" value="BLL2464 PROTEIN"/>
    <property type="match status" value="1"/>
</dbReference>
<comment type="caution">
    <text evidence="2">The sequence shown here is derived from an EMBL/GenBank/DDBJ whole genome shotgun (WGS) entry which is preliminary data.</text>
</comment>
<dbReference type="CDD" id="cd00198">
    <property type="entry name" value="vWFA"/>
    <property type="match status" value="1"/>
</dbReference>
<dbReference type="SUPFAM" id="SSF53300">
    <property type="entry name" value="vWA-like"/>
    <property type="match status" value="1"/>
</dbReference>
<proteinExistence type="predicted"/>
<dbReference type="Pfam" id="PF01882">
    <property type="entry name" value="DUF58"/>
    <property type="match status" value="1"/>
</dbReference>
<protein>
    <submittedName>
        <fullName evidence="2">DUF58 domain-containing protein</fullName>
    </submittedName>
</protein>
<dbReference type="InterPro" id="IPR036465">
    <property type="entry name" value="vWFA_dom_sf"/>
</dbReference>
<dbReference type="SMART" id="SM00327">
    <property type="entry name" value="VWA"/>
    <property type="match status" value="1"/>
</dbReference>
<dbReference type="InterPro" id="IPR002881">
    <property type="entry name" value="DUF58"/>
</dbReference>
<dbReference type="PANTHER" id="PTHR33608">
    <property type="entry name" value="BLL2464 PROTEIN"/>
    <property type="match status" value="1"/>
</dbReference>